<gene>
    <name evidence="2" type="ORF">JKA74_08805</name>
</gene>
<dbReference type="InterPro" id="IPR025351">
    <property type="entry name" value="Pvc16_N"/>
</dbReference>
<protein>
    <submittedName>
        <fullName evidence="2">DUF4255 domain-containing protein</fullName>
    </submittedName>
</protein>
<dbReference type="RefSeq" id="WP_201430813.1">
    <property type="nucleotide sequence ID" value="NZ_JAEQBW010000003.1"/>
</dbReference>
<evidence type="ECO:0000313" key="2">
    <source>
        <dbReference type="EMBL" id="MBK6265135.1"/>
    </source>
</evidence>
<sequence>MIHNVLPVIASELNDYLKSRFNSVEDKVILSNIVDQGGAVAIEGNNKIVITLINIAEETTLKANANQHYMGSTFVDFAPSISVNLTLMISAYFSPKNYVESLRFISGVIYFFQAKPLFTAQNTPELSQNVEKIHFDLLSLSPQELMNLFSMMGAKYIPSVVYKMKMLTFSQNNIQDEIPAIKGLNVNGEID</sequence>
<name>A0A935C7U9_9BACT</name>
<dbReference type="EMBL" id="JAEQBW010000003">
    <property type="protein sequence ID" value="MBK6265135.1"/>
    <property type="molecule type" value="Genomic_DNA"/>
</dbReference>
<evidence type="ECO:0000313" key="3">
    <source>
        <dbReference type="Proteomes" id="UP000611723"/>
    </source>
</evidence>
<reference evidence="2" key="1">
    <citation type="submission" date="2021-01" db="EMBL/GenBank/DDBJ databases">
        <title>Marivirga aurantiaca sp. nov., isolated from intertidal surface sediments.</title>
        <authorList>
            <person name="Zhang M."/>
        </authorList>
    </citation>
    <scope>NUCLEOTIDE SEQUENCE</scope>
    <source>
        <strain evidence="2">S37H4</strain>
    </source>
</reference>
<organism evidence="2 3">
    <name type="scientific">Marivirga aurantiaca</name>
    <dbReference type="NCBI Taxonomy" id="2802615"/>
    <lineage>
        <taxon>Bacteria</taxon>
        <taxon>Pseudomonadati</taxon>
        <taxon>Bacteroidota</taxon>
        <taxon>Cytophagia</taxon>
        <taxon>Cytophagales</taxon>
        <taxon>Marivirgaceae</taxon>
        <taxon>Marivirga</taxon>
    </lineage>
</organism>
<accession>A0A935C7U9</accession>
<comment type="caution">
    <text evidence="2">The sequence shown here is derived from an EMBL/GenBank/DDBJ whole genome shotgun (WGS) entry which is preliminary data.</text>
</comment>
<evidence type="ECO:0000259" key="1">
    <source>
        <dbReference type="Pfam" id="PF14065"/>
    </source>
</evidence>
<dbReference type="Proteomes" id="UP000611723">
    <property type="component" value="Unassembled WGS sequence"/>
</dbReference>
<keyword evidence="3" id="KW-1185">Reference proteome</keyword>
<feature type="domain" description="Pvc16 N-terminal" evidence="1">
    <location>
        <begin position="8"/>
        <end position="181"/>
    </location>
</feature>
<proteinExistence type="predicted"/>
<dbReference type="Pfam" id="PF14065">
    <property type="entry name" value="Pvc16_N"/>
    <property type="match status" value="1"/>
</dbReference>
<dbReference type="AlphaFoldDB" id="A0A935C7U9"/>